<name>A0A1J7CAU1_9ACTN</name>
<reference evidence="2 3" key="1">
    <citation type="submission" date="2016-10" db="EMBL/GenBank/DDBJ databases">
        <title>Genome sequence of Streptomyces gilvigriseus MUSC 26.</title>
        <authorList>
            <person name="Lee L.-H."/>
            <person name="Ser H.-L."/>
        </authorList>
    </citation>
    <scope>NUCLEOTIDE SEQUENCE [LARGE SCALE GENOMIC DNA]</scope>
    <source>
        <strain evidence="2 3">MUSC 26</strain>
    </source>
</reference>
<dbReference type="InterPro" id="IPR027945">
    <property type="entry name" value="SseB_C"/>
</dbReference>
<protein>
    <submittedName>
        <fullName evidence="2">Enhanced serine sensitivity protein SseB</fullName>
    </submittedName>
</protein>
<dbReference type="STRING" id="1428644.BIV57_14600"/>
<proteinExistence type="predicted"/>
<dbReference type="Proteomes" id="UP000243342">
    <property type="component" value="Unassembled WGS sequence"/>
</dbReference>
<feature type="domain" description="SseB protein C-terminal" evidence="1">
    <location>
        <begin position="142"/>
        <end position="246"/>
    </location>
</feature>
<gene>
    <name evidence="2" type="ORF">BIV57_14600</name>
</gene>
<evidence type="ECO:0000259" key="1">
    <source>
        <dbReference type="Pfam" id="PF14581"/>
    </source>
</evidence>
<organism evidence="2 3">
    <name type="scientific">Mangrovactinospora gilvigrisea</name>
    <dbReference type="NCBI Taxonomy" id="1428644"/>
    <lineage>
        <taxon>Bacteria</taxon>
        <taxon>Bacillati</taxon>
        <taxon>Actinomycetota</taxon>
        <taxon>Actinomycetes</taxon>
        <taxon>Kitasatosporales</taxon>
        <taxon>Streptomycetaceae</taxon>
        <taxon>Mangrovactinospora</taxon>
    </lineage>
</organism>
<dbReference type="EMBL" id="MLCF01000077">
    <property type="protein sequence ID" value="OIV36770.1"/>
    <property type="molecule type" value="Genomic_DNA"/>
</dbReference>
<evidence type="ECO:0000313" key="3">
    <source>
        <dbReference type="Proteomes" id="UP000243342"/>
    </source>
</evidence>
<comment type="caution">
    <text evidence="2">The sequence shown here is derived from an EMBL/GenBank/DDBJ whole genome shotgun (WGS) entry which is preliminary data.</text>
</comment>
<accession>A0A1J7CAU1</accession>
<dbReference type="Pfam" id="PF14581">
    <property type="entry name" value="SseB_C"/>
    <property type="match status" value="1"/>
</dbReference>
<evidence type="ECO:0000313" key="2">
    <source>
        <dbReference type="EMBL" id="OIV36770.1"/>
    </source>
</evidence>
<keyword evidence="3" id="KW-1185">Reference proteome</keyword>
<dbReference type="AlphaFoldDB" id="A0A1J7CAU1"/>
<sequence>MREGGAALPGGRTAAADRLELELREVGPGRLDAYERLLHAVADGEVRMLLWHGEPGTPSAQYGNMEVGGFGYVPAVTSAEELAASGWTRAHEVVAGRAIAGSLFRSRFGLWLNPHAAEGGVGIPWLDLRRIAGGLDRLPAGPLAMHEPTLQAPEFYERLTEAAFRAGSVRTLRQAWVRPGLGEEYLAIGVDLYEQSAAAHEAVRGMMAEAVRTAPGGFSVATVSMADEYDPVAMWMARCTEAFFQR</sequence>